<keyword evidence="13" id="KW-1185">Reference proteome</keyword>
<gene>
    <name evidence="12" type="primary">KNAG0F01970</name>
    <name evidence="12" type="ordered locus">KNAG_0F01970</name>
</gene>
<accession>J7S7A5</accession>
<dbReference type="STRING" id="1071383.J7S7A5"/>
<evidence type="ECO:0000256" key="7">
    <source>
        <dbReference type="ARBA" id="ARBA00022842"/>
    </source>
</evidence>
<dbReference type="PANTHER" id="PTHR42904:SF6">
    <property type="entry name" value="NAD-CAPPED RNA HYDROLASE NUDT12"/>
    <property type="match status" value="1"/>
</dbReference>
<sequence length="425" mass="45137">MTATPGMLFGDGTLNRVSFLRRDAVFLERAAAPGAGAIVLPLVDGTGFNAEGAETRPRLATVSLDGAVDCPGSLREVLRKAVNGGGVAASIHVVFLGLLPQGDAFEYRTSRGGVYSGVPHWAVNFESRGNPKVVKLLEESGFERLNMGQVFELSTGDADVYGQARAYVDWMRKYRYCPSCGGKVKFVEGGGKWVCPTSSSATSTGASGTVAGQDGSASAIDSSTSNQTILGAEGAGDGIEVGPPACSSRAPNNATFPRTDPVCIVALTTPDRSRLCLVRTQKQFEGRALYSAVAGFIEPGETVEVACAREAWEEAGVLIRDPHRNVQIVTSQPWPYPANLMLGCIGTVPFNGTDEQISMQHDDELLDAQWFDTEEIAKAVDAYRGGFFLELAGRDAYLPGDVAIAHTLIAKVIEEYREGKKGDTA</sequence>
<dbReference type="PROSITE" id="PS51462">
    <property type="entry name" value="NUDIX"/>
    <property type="match status" value="1"/>
</dbReference>
<feature type="domain" description="Nudix hydrolase" evidence="11">
    <location>
        <begin position="257"/>
        <end position="393"/>
    </location>
</feature>
<dbReference type="GeneID" id="34526579"/>
<dbReference type="AlphaFoldDB" id="J7S7A5"/>
<comment type="similarity">
    <text evidence="3">Belongs to the Nudix hydrolase family. NudC subfamily.</text>
</comment>
<dbReference type="OrthoDB" id="10249612at2759"/>
<dbReference type="GO" id="GO:0019677">
    <property type="term" value="P:NAD+ catabolic process"/>
    <property type="evidence" value="ECO:0007669"/>
    <property type="project" value="TreeGrafter"/>
</dbReference>
<evidence type="ECO:0000256" key="4">
    <source>
        <dbReference type="ARBA" id="ARBA00012381"/>
    </source>
</evidence>
<dbReference type="Proteomes" id="UP000006310">
    <property type="component" value="Chromosome 6"/>
</dbReference>
<reference evidence="12 13" key="1">
    <citation type="journal article" date="2011" name="Proc. Natl. Acad. Sci. U.S.A.">
        <title>Evolutionary erosion of yeast sex chromosomes by mating-type switching accidents.</title>
        <authorList>
            <person name="Gordon J.L."/>
            <person name="Armisen D."/>
            <person name="Proux-Wera E."/>
            <person name="Oheigeartaigh S.S."/>
            <person name="Byrne K.P."/>
            <person name="Wolfe K.H."/>
        </authorList>
    </citation>
    <scope>NUCLEOTIDE SEQUENCE [LARGE SCALE GENOMIC DNA]</scope>
    <source>
        <strain evidence="13">ATCC MYA-139 / BCRC 22969 / CBS 8797 / CCRC 22969 / KCTC 17520 / NBRC 10181 / NCYC 3082</strain>
    </source>
</reference>
<dbReference type="Gene3D" id="3.90.79.10">
    <property type="entry name" value="Nucleoside Triphosphate Pyrophosphohydrolase"/>
    <property type="match status" value="1"/>
</dbReference>
<dbReference type="InterPro" id="IPR050241">
    <property type="entry name" value="NAD-cap_RNA_hydrolase_NudC"/>
</dbReference>
<dbReference type="GO" id="GO:0000210">
    <property type="term" value="F:NAD+ diphosphatase activity"/>
    <property type="evidence" value="ECO:0007669"/>
    <property type="project" value="EnsemblFungi"/>
</dbReference>
<keyword evidence="8" id="KW-0520">NAD</keyword>
<keyword evidence="7" id="KW-0460">Magnesium</keyword>
<feature type="compositionally biased region" description="Low complexity" evidence="10">
    <location>
        <begin position="201"/>
        <end position="212"/>
    </location>
</feature>
<dbReference type="EC" id="3.6.1.22" evidence="4"/>
<evidence type="ECO:0000256" key="6">
    <source>
        <dbReference type="ARBA" id="ARBA00022801"/>
    </source>
</evidence>
<evidence type="ECO:0000259" key="11">
    <source>
        <dbReference type="PROSITE" id="PS51462"/>
    </source>
</evidence>
<comment type="cofactor">
    <cofactor evidence="2">
        <name>Zn(2+)</name>
        <dbReference type="ChEBI" id="CHEBI:29105"/>
    </cofactor>
</comment>
<dbReference type="GO" id="GO:0005829">
    <property type="term" value="C:cytosol"/>
    <property type="evidence" value="ECO:0007669"/>
    <property type="project" value="TreeGrafter"/>
</dbReference>
<evidence type="ECO:0000313" key="13">
    <source>
        <dbReference type="Proteomes" id="UP000006310"/>
    </source>
</evidence>
<feature type="region of interest" description="Disordered" evidence="10">
    <location>
        <begin position="201"/>
        <end position="222"/>
    </location>
</feature>
<evidence type="ECO:0000313" key="12">
    <source>
        <dbReference type="EMBL" id="CCK70864.1"/>
    </source>
</evidence>
<evidence type="ECO:0000256" key="3">
    <source>
        <dbReference type="ARBA" id="ARBA00009595"/>
    </source>
</evidence>
<dbReference type="InterPro" id="IPR049734">
    <property type="entry name" value="NudC-like_C"/>
</dbReference>
<evidence type="ECO:0000256" key="9">
    <source>
        <dbReference type="ARBA" id="ARBA00023679"/>
    </source>
</evidence>
<keyword evidence="5" id="KW-0479">Metal-binding</keyword>
<reference evidence="13" key="2">
    <citation type="submission" date="2012-08" db="EMBL/GenBank/DDBJ databases">
        <title>Genome sequence of Kazachstania naganishii.</title>
        <authorList>
            <person name="Gordon J.L."/>
            <person name="Armisen D."/>
            <person name="Proux-Wera E."/>
            <person name="OhEigeartaigh S.S."/>
            <person name="Byrne K.P."/>
            <person name="Wolfe K.H."/>
        </authorList>
    </citation>
    <scope>NUCLEOTIDE SEQUENCE [LARGE SCALE GENOMIC DNA]</scope>
    <source>
        <strain evidence="13">ATCC MYA-139 / BCRC 22969 / CBS 8797 / CCRC 22969 / KCTC 17520 / NBRC 10181 / NCYC 3082</strain>
    </source>
</reference>
<dbReference type="PROSITE" id="PS00893">
    <property type="entry name" value="NUDIX_BOX"/>
    <property type="match status" value="1"/>
</dbReference>
<dbReference type="HOGENOM" id="CLU_037162_0_2_1"/>
<evidence type="ECO:0000256" key="1">
    <source>
        <dbReference type="ARBA" id="ARBA00001946"/>
    </source>
</evidence>
<organism evidence="12 13">
    <name type="scientific">Huiozyma naganishii (strain ATCC MYA-139 / BCRC 22969 / CBS 8797 / KCTC 17520 / NBRC 10181 / NCYC 3082 / Yp74L-3)</name>
    <name type="common">Yeast</name>
    <name type="synonym">Kazachstania naganishii</name>
    <dbReference type="NCBI Taxonomy" id="1071383"/>
    <lineage>
        <taxon>Eukaryota</taxon>
        <taxon>Fungi</taxon>
        <taxon>Dikarya</taxon>
        <taxon>Ascomycota</taxon>
        <taxon>Saccharomycotina</taxon>
        <taxon>Saccharomycetes</taxon>
        <taxon>Saccharomycetales</taxon>
        <taxon>Saccharomycetaceae</taxon>
        <taxon>Huiozyma</taxon>
    </lineage>
</organism>
<dbReference type="InterPro" id="IPR020084">
    <property type="entry name" value="NUDIX_hydrolase_CS"/>
</dbReference>
<evidence type="ECO:0000256" key="10">
    <source>
        <dbReference type="SAM" id="MobiDB-lite"/>
    </source>
</evidence>
<dbReference type="GO" id="GO:0006742">
    <property type="term" value="P:NADP+ catabolic process"/>
    <property type="evidence" value="ECO:0007669"/>
    <property type="project" value="TreeGrafter"/>
</dbReference>
<dbReference type="Gene3D" id="3.90.79.20">
    <property type="match status" value="1"/>
</dbReference>
<dbReference type="SUPFAM" id="SSF55811">
    <property type="entry name" value="Nudix"/>
    <property type="match status" value="1"/>
</dbReference>
<comment type="catalytic activity">
    <reaction evidence="9">
        <text>a 5'-end NAD(+)-phospho-ribonucleoside in mRNA + H2O = a 5'-end phospho-adenosine-phospho-ribonucleoside in mRNA + beta-nicotinamide D-ribonucleotide + 2 H(+)</text>
        <dbReference type="Rhea" id="RHEA:60876"/>
        <dbReference type="Rhea" id="RHEA-COMP:15698"/>
        <dbReference type="Rhea" id="RHEA-COMP:15719"/>
        <dbReference type="ChEBI" id="CHEBI:14649"/>
        <dbReference type="ChEBI" id="CHEBI:15377"/>
        <dbReference type="ChEBI" id="CHEBI:15378"/>
        <dbReference type="ChEBI" id="CHEBI:144029"/>
        <dbReference type="ChEBI" id="CHEBI:144051"/>
    </reaction>
    <physiologicalReaction direction="left-to-right" evidence="9">
        <dbReference type="Rhea" id="RHEA:60877"/>
    </physiologicalReaction>
</comment>
<dbReference type="PANTHER" id="PTHR42904">
    <property type="entry name" value="NUDIX HYDROLASE, NUDC SUBFAMILY"/>
    <property type="match status" value="1"/>
</dbReference>
<dbReference type="Pfam" id="PF00293">
    <property type="entry name" value="NUDIX"/>
    <property type="match status" value="1"/>
</dbReference>
<dbReference type="GO" id="GO:0046872">
    <property type="term" value="F:metal ion binding"/>
    <property type="evidence" value="ECO:0007669"/>
    <property type="project" value="UniProtKB-KW"/>
</dbReference>
<dbReference type="KEGG" id="kng:KNAG_0F01970"/>
<dbReference type="RefSeq" id="XP_022465110.1">
    <property type="nucleotide sequence ID" value="XM_022608634.1"/>
</dbReference>
<comment type="cofactor">
    <cofactor evidence="1">
        <name>Mg(2+)</name>
        <dbReference type="ChEBI" id="CHEBI:18420"/>
    </cofactor>
</comment>
<dbReference type="GO" id="GO:0035529">
    <property type="term" value="F:NADH pyrophosphatase activity"/>
    <property type="evidence" value="ECO:0007669"/>
    <property type="project" value="TreeGrafter"/>
</dbReference>
<dbReference type="GO" id="GO:0005777">
    <property type="term" value="C:peroxisome"/>
    <property type="evidence" value="ECO:0007669"/>
    <property type="project" value="EnsemblFungi"/>
</dbReference>
<evidence type="ECO:0000256" key="2">
    <source>
        <dbReference type="ARBA" id="ARBA00001947"/>
    </source>
</evidence>
<evidence type="ECO:0000256" key="5">
    <source>
        <dbReference type="ARBA" id="ARBA00022723"/>
    </source>
</evidence>
<keyword evidence="6" id="KW-0378">Hydrolase</keyword>
<dbReference type="CDD" id="cd03429">
    <property type="entry name" value="NUDIX_NADH_pyrophosphatase_Nudt13"/>
    <property type="match status" value="1"/>
</dbReference>
<name>J7S7A5_HUIN7</name>
<dbReference type="InterPro" id="IPR000086">
    <property type="entry name" value="NUDIX_hydrolase_dom"/>
</dbReference>
<proteinExistence type="inferred from homology"/>
<dbReference type="GO" id="GO:0110155">
    <property type="term" value="P:NAD-cap decapping"/>
    <property type="evidence" value="ECO:0007669"/>
    <property type="project" value="EnsemblFungi"/>
</dbReference>
<protein>
    <recommendedName>
        <fullName evidence="4">NAD(+) diphosphatase</fullName>
        <ecNumber evidence="4">3.6.1.22</ecNumber>
    </recommendedName>
</protein>
<dbReference type="InterPro" id="IPR015797">
    <property type="entry name" value="NUDIX_hydrolase-like_dom_sf"/>
</dbReference>
<dbReference type="eggNOG" id="KOG3084">
    <property type="taxonomic scope" value="Eukaryota"/>
</dbReference>
<evidence type="ECO:0000256" key="8">
    <source>
        <dbReference type="ARBA" id="ARBA00023027"/>
    </source>
</evidence>
<dbReference type="EMBL" id="HE978319">
    <property type="protein sequence ID" value="CCK70864.1"/>
    <property type="molecule type" value="Genomic_DNA"/>
</dbReference>